<comment type="similarity">
    <text evidence="1 4">Belongs to the DegT/DnrJ/EryC1 family.</text>
</comment>
<name>A0A845GVG7_9BURK</name>
<keyword evidence="3 4" id="KW-0663">Pyridoxal phosphate</keyword>
<evidence type="ECO:0000256" key="2">
    <source>
        <dbReference type="PIRSR" id="PIRSR000390-1"/>
    </source>
</evidence>
<organism evidence="5 6">
    <name type="scientific">Duganella vulcania</name>
    <dbReference type="NCBI Taxonomy" id="2692166"/>
    <lineage>
        <taxon>Bacteria</taxon>
        <taxon>Pseudomonadati</taxon>
        <taxon>Pseudomonadota</taxon>
        <taxon>Betaproteobacteria</taxon>
        <taxon>Burkholderiales</taxon>
        <taxon>Oxalobacteraceae</taxon>
        <taxon>Telluria group</taxon>
        <taxon>Duganella</taxon>
    </lineage>
</organism>
<dbReference type="AlphaFoldDB" id="A0A845GVG7"/>
<dbReference type="Pfam" id="PF01041">
    <property type="entry name" value="DegT_DnrJ_EryC1"/>
    <property type="match status" value="1"/>
</dbReference>
<dbReference type="PANTHER" id="PTHR30244:SF34">
    <property type="entry name" value="DTDP-4-AMINO-4,6-DIDEOXYGALACTOSE TRANSAMINASE"/>
    <property type="match status" value="1"/>
</dbReference>
<feature type="active site" description="Proton acceptor" evidence="2">
    <location>
        <position position="186"/>
    </location>
</feature>
<keyword evidence="5" id="KW-0808">Transferase</keyword>
<dbReference type="GO" id="GO:0008483">
    <property type="term" value="F:transaminase activity"/>
    <property type="evidence" value="ECO:0007669"/>
    <property type="project" value="UniProtKB-KW"/>
</dbReference>
<accession>A0A845GVG7</accession>
<protein>
    <submittedName>
        <fullName evidence="5">Aminotransferase class V-fold PLP-dependent enzyme</fullName>
    </submittedName>
</protein>
<dbReference type="RefSeq" id="WP_161086902.1">
    <property type="nucleotide sequence ID" value="NZ_WWCX01000098.1"/>
</dbReference>
<dbReference type="PIRSF" id="PIRSF000390">
    <property type="entry name" value="PLP_StrS"/>
    <property type="match status" value="1"/>
</dbReference>
<dbReference type="CDD" id="cd00616">
    <property type="entry name" value="AHBA_syn"/>
    <property type="match status" value="1"/>
</dbReference>
<feature type="modified residue" description="N6-(pyridoxal phosphate)lysine" evidence="3">
    <location>
        <position position="186"/>
    </location>
</feature>
<dbReference type="InterPro" id="IPR000653">
    <property type="entry name" value="DegT/StrS_aminotransferase"/>
</dbReference>
<dbReference type="Proteomes" id="UP000447355">
    <property type="component" value="Unassembled WGS sequence"/>
</dbReference>
<gene>
    <name evidence="5" type="ORF">GTP90_29760</name>
</gene>
<dbReference type="Gene3D" id="3.90.1150.10">
    <property type="entry name" value="Aspartate Aminotransferase, domain 1"/>
    <property type="match status" value="1"/>
</dbReference>
<evidence type="ECO:0000313" key="6">
    <source>
        <dbReference type="Proteomes" id="UP000447355"/>
    </source>
</evidence>
<dbReference type="InterPro" id="IPR015422">
    <property type="entry name" value="PyrdxlP-dep_Trfase_small"/>
</dbReference>
<dbReference type="InterPro" id="IPR015421">
    <property type="entry name" value="PyrdxlP-dep_Trfase_major"/>
</dbReference>
<dbReference type="PANTHER" id="PTHR30244">
    <property type="entry name" value="TRANSAMINASE"/>
    <property type="match status" value="1"/>
</dbReference>
<dbReference type="GO" id="GO:0030170">
    <property type="term" value="F:pyridoxal phosphate binding"/>
    <property type="evidence" value="ECO:0007669"/>
    <property type="project" value="TreeGrafter"/>
</dbReference>
<comment type="caution">
    <text evidence="5">The sequence shown here is derived from an EMBL/GenBank/DDBJ whole genome shotgun (WGS) entry which is preliminary data.</text>
</comment>
<dbReference type="GO" id="GO:0000271">
    <property type="term" value="P:polysaccharide biosynthetic process"/>
    <property type="evidence" value="ECO:0007669"/>
    <property type="project" value="TreeGrafter"/>
</dbReference>
<evidence type="ECO:0000256" key="1">
    <source>
        <dbReference type="ARBA" id="ARBA00037999"/>
    </source>
</evidence>
<sequence length="379" mass="41398">MTSALPFLPFSKPTIDEATIAAVSDVLRSGWITSGPKVAAFEAQMSEYFGGRPVRTFNSGTCTMEIALRIAGIGAGDEVITTSISWVATANVIIEVGATPVFADIDPVTRNIDLDKVEAAITPRTKAIIPVYLSGLPVDMDRLYAIAKKHNLRVIEDAAQAFGSEWNGKRIGSFGDFVSFSFQANKNITTGEGGALVLNNLEEARLAEKYRLQGVTRSGVDGIDVDVLGGKYNMSDIMAAIGLGQFANIDNITAHRRNLARHYYQAFGPEFEAQSGAQLPVQAFETSNYHLFQIVLPDNGPTTRADFMRAMQERFNIGTGYHYAPIHLFTMYRERGFKEGMFPVSEKIGRLTVTLPMFYAMTTADVDRAVAAVKAILIK</sequence>
<evidence type="ECO:0000256" key="3">
    <source>
        <dbReference type="PIRSR" id="PIRSR000390-2"/>
    </source>
</evidence>
<reference evidence="5" key="1">
    <citation type="submission" date="2019-12" db="EMBL/GenBank/DDBJ databases">
        <title>Novel species isolated from a subtropical stream in China.</title>
        <authorList>
            <person name="Lu H."/>
        </authorList>
    </citation>
    <scope>NUCLEOTIDE SEQUENCE [LARGE SCALE GENOMIC DNA]</scope>
    <source>
        <strain evidence="5">FT81W</strain>
    </source>
</reference>
<evidence type="ECO:0000313" key="5">
    <source>
        <dbReference type="EMBL" id="MYM98041.1"/>
    </source>
</evidence>
<proteinExistence type="inferred from homology"/>
<dbReference type="Gene3D" id="3.40.640.10">
    <property type="entry name" value="Type I PLP-dependent aspartate aminotransferase-like (Major domain)"/>
    <property type="match status" value="1"/>
</dbReference>
<dbReference type="SUPFAM" id="SSF53383">
    <property type="entry name" value="PLP-dependent transferases"/>
    <property type="match status" value="1"/>
</dbReference>
<evidence type="ECO:0000256" key="4">
    <source>
        <dbReference type="RuleBase" id="RU004508"/>
    </source>
</evidence>
<dbReference type="EMBL" id="WWCX01000098">
    <property type="protein sequence ID" value="MYM98041.1"/>
    <property type="molecule type" value="Genomic_DNA"/>
</dbReference>
<keyword evidence="5" id="KW-0032">Aminotransferase</keyword>
<dbReference type="InterPro" id="IPR015424">
    <property type="entry name" value="PyrdxlP-dep_Trfase"/>
</dbReference>